<keyword evidence="1" id="KW-0732">Signal</keyword>
<name>A0A1V8RMK6_9HYPH</name>
<evidence type="ECO:0000256" key="1">
    <source>
        <dbReference type="SAM" id="SignalP"/>
    </source>
</evidence>
<feature type="chain" id="PRO_5010724297" description="DUF2147 domain-containing protein" evidence="1">
    <location>
        <begin position="25"/>
        <end position="116"/>
    </location>
</feature>
<protein>
    <recommendedName>
        <fullName evidence="2">DUF2147 domain-containing protein</fullName>
    </recommendedName>
</protein>
<organism evidence="3 4">
    <name type="scientific">Manganibacter manganicus</name>
    <dbReference type="NCBI Taxonomy" id="1873176"/>
    <lineage>
        <taxon>Bacteria</taxon>
        <taxon>Pseudomonadati</taxon>
        <taxon>Pseudomonadota</taxon>
        <taxon>Alphaproteobacteria</taxon>
        <taxon>Hyphomicrobiales</taxon>
        <taxon>Phyllobacteriaceae</taxon>
        <taxon>Manganibacter</taxon>
    </lineage>
</organism>
<feature type="signal peptide" evidence="1">
    <location>
        <begin position="1"/>
        <end position="24"/>
    </location>
</feature>
<evidence type="ECO:0000313" key="3">
    <source>
        <dbReference type="EMBL" id="OQM74435.1"/>
    </source>
</evidence>
<dbReference type="AlphaFoldDB" id="A0A1V8RMK6"/>
<dbReference type="EMBL" id="MDET01000031">
    <property type="protein sequence ID" value="OQM74435.1"/>
    <property type="molecule type" value="Genomic_DNA"/>
</dbReference>
<feature type="domain" description="DUF2147" evidence="2">
    <location>
        <begin position="69"/>
        <end position="115"/>
    </location>
</feature>
<reference evidence="3 4" key="1">
    <citation type="journal article" date="2016" name="Int. J. Syst. Evol. Microbiol.">
        <title>Pseudaminobacter manganicus sp. nov., isolated from sludge of a manganese mine.</title>
        <authorList>
            <person name="Li J."/>
            <person name="Huang J."/>
            <person name="Liao S."/>
            <person name="Wang G."/>
        </authorList>
    </citation>
    <scope>NUCLEOTIDE SEQUENCE [LARGE SCALE GENOMIC DNA]</scope>
    <source>
        <strain evidence="3 4">JH-7</strain>
    </source>
</reference>
<evidence type="ECO:0000313" key="4">
    <source>
        <dbReference type="Proteomes" id="UP000191905"/>
    </source>
</evidence>
<keyword evidence="4" id="KW-1185">Reference proteome</keyword>
<dbReference type="Proteomes" id="UP000191905">
    <property type="component" value="Unassembled WGS sequence"/>
</dbReference>
<dbReference type="RefSeq" id="WP_080920761.1">
    <property type="nucleotide sequence ID" value="NZ_MDET01000031.1"/>
</dbReference>
<dbReference type="OrthoDB" id="9811671at2"/>
<evidence type="ECO:0000259" key="2">
    <source>
        <dbReference type="Pfam" id="PF09917"/>
    </source>
</evidence>
<dbReference type="InterPro" id="IPR019223">
    <property type="entry name" value="DUF2147"/>
</dbReference>
<comment type="caution">
    <text evidence="3">The sequence shown here is derived from an EMBL/GenBank/DDBJ whole genome shotgun (WGS) entry which is preliminary data.</text>
</comment>
<dbReference type="STRING" id="1873176.BFN67_22020"/>
<accession>A0A1V8RMK6</accession>
<dbReference type="Pfam" id="PF09917">
    <property type="entry name" value="DUF2147"/>
    <property type="match status" value="1"/>
</dbReference>
<sequence length="116" mass="12446">MRFLQASWGLMLGAATALSNPTVAAEPLIGTWQAESGRKVTIARCGDAYCVTVVSGKYSGRHIGRFTGSDGRYTGEIITPKNNRSYAGSAEQNGTSLRVQGCALKVLCKSETWTKR</sequence>
<gene>
    <name evidence="3" type="ORF">BFN67_22020</name>
</gene>
<dbReference type="Gene3D" id="2.40.128.520">
    <property type="match status" value="1"/>
</dbReference>
<proteinExistence type="predicted"/>